<keyword evidence="4" id="KW-1185">Reference proteome</keyword>
<dbReference type="GO" id="GO:0005096">
    <property type="term" value="F:GTPase activator activity"/>
    <property type="evidence" value="ECO:0007669"/>
    <property type="project" value="InterPro"/>
</dbReference>
<keyword evidence="1" id="KW-0863">Zinc-finger</keyword>
<dbReference type="GO" id="GO:0008360">
    <property type="term" value="P:regulation of cell shape"/>
    <property type="evidence" value="ECO:0007669"/>
    <property type="project" value="TreeGrafter"/>
</dbReference>
<organism evidence="3 4">
    <name type="scientific">Bubo bubo</name>
    <name type="common">Eurasian eagle-owl</name>
    <name type="synonym">Strix bubo</name>
    <dbReference type="NCBI Taxonomy" id="30461"/>
    <lineage>
        <taxon>Eukaryota</taxon>
        <taxon>Metazoa</taxon>
        <taxon>Chordata</taxon>
        <taxon>Craniata</taxon>
        <taxon>Vertebrata</taxon>
        <taxon>Euteleostomi</taxon>
        <taxon>Archelosauria</taxon>
        <taxon>Archosauria</taxon>
        <taxon>Dinosauria</taxon>
        <taxon>Saurischia</taxon>
        <taxon>Theropoda</taxon>
        <taxon>Coelurosauria</taxon>
        <taxon>Aves</taxon>
        <taxon>Neognathae</taxon>
        <taxon>Neoaves</taxon>
        <taxon>Telluraves</taxon>
        <taxon>Strigiformes</taxon>
        <taxon>Strigidae</taxon>
        <taxon>Bubo</taxon>
    </lineage>
</organism>
<evidence type="ECO:0000313" key="3">
    <source>
        <dbReference type="Ensembl" id="ENSBOBP00000000230.1"/>
    </source>
</evidence>
<reference evidence="3" key="2">
    <citation type="submission" date="2025-09" db="UniProtKB">
        <authorList>
            <consortium name="Ensembl"/>
        </authorList>
    </citation>
    <scope>IDENTIFICATION</scope>
</reference>
<dbReference type="Proteomes" id="UP000694567">
    <property type="component" value="Unplaced"/>
</dbReference>
<dbReference type="AlphaFoldDB" id="A0A8C0E6M4"/>
<keyword evidence="1" id="KW-0479">Metal-binding</keyword>
<proteinExistence type="predicted"/>
<dbReference type="InterPro" id="IPR037278">
    <property type="entry name" value="ARFGAP/RecO"/>
</dbReference>
<dbReference type="InterPro" id="IPR038508">
    <property type="entry name" value="ArfGAP_dom_sf"/>
</dbReference>
<dbReference type="PROSITE" id="PS50115">
    <property type="entry name" value="ARFGAP"/>
    <property type="match status" value="1"/>
</dbReference>
<dbReference type="Ensembl" id="ENSBOBT00000000234.1">
    <property type="protein sequence ID" value="ENSBOBP00000000230.1"/>
    <property type="gene ID" value="ENSBOBG00000000216.1"/>
</dbReference>
<dbReference type="SUPFAM" id="SSF57863">
    <property type="entry name" value="ArfGap/RecO-like zinc finger"/>
    <property type="match status" value="1"/>
</dbReference>
<dbReference type="PANTHER" id="PTHR45899">
    <property type="entry name" value="RHO GTPASE ACTIVATING PROTEIN AT 15B, ISOFORM C"/>
    <property type="match status" value="1"/>
</dbReference>
<dbReference type="InterPro" id="IPR001164">
    <property type="entry name" value="ArfGAP_dom"/>
</dbReference>
<sequence>GAAPPPQTIPFLTPPSRIWAVESNRFCADCGSPKPDWASINLCVVICKRCAGTQGEGGRTRWLRAGCWRSTPGFFPALSKPLGVTLPFGLFWGGHTPLRPRPRSL</sequence>
<dbReference type="GO" id="GO:0005737">
    <property type="term" value="C:cytoplasm"/>
    <property type="evidence" value="ECO:0007669"/>
    <property type="project" value="TreeGrafter"/>
</dbReference>
<evidence type="ECO:0000313" key="4">
    <source>
        <dbReference type="Proteomes" id="UP000694567"/>
    </source>
</evidence>
<protein>
    <recommendedName>
        <fullName evidence="2">Arf-GAP domain-containing protein</fullName>
    </recommendedName>
</protein>
<reference evidence="3" key="1">
    <citation type="submission" date="2025-08" db="UniProtKB">
        <authorList>
            <consortium name="Ensembl"/>
        </authorList>
    </citation>
    <scope>IDENTIFICATION</scope>
</reference>
<keyword evidence="1" id="KW-0862">Zinc</keyword>
<evidence type="ECO:0000259" key="2">
    <source>
        <dbReference type="PROSITE" id="PS50115"/>
    </source>
</evidence>
<feature type="domain" description="Arf-GAP" evidence="2">
    <location>
        <begin position="6"/>
        <end position="54"/>
    </location>
</feature>
<dbReference type="InterPro" id="IPR052227">
    <property type="entry name" value="Arf-Rho-GAP_ANK-PH_domain"/>
</dbReference>
<dbReference type="GO" id="GO:0008270">
    <property type="term" value="F:zinc ion binding"/>
    <property type="evidence" value="ECO:0007669"/>
    <property type="project" value="UniProtKB-KW"/>
</dbReference>
<dbReference type="Pfam" id="PF01412">
    <property type="entry name" value="ArfGap"/>
    <property type="match status" value="1"/>
</dbReference>
<evidence type="ECO:0000256" key="1">
    <source>
        <dbReference type="PROSITE-ProRule" id="PRU00288"/>
    </source>
</evidence>
<accession>A0A8C0E6M4</accession>
<name>A0A8C0E6M4_BUBBB</name>
<dbReference type="GO" id="GO:0005547">
    <property type="term" value="F:phosphatidylinositol-3,4,5-trisphosphate binding"/>
    <property type="evidence" value="ECO:0007669"/>
    <property type="project" value="TreeGrafter"/>
</dbReference>
<dbReference type="PANTHER" id="PTHR45899:SF3">
    <property type="entry name" value="ARF-GAP WITH RHO-GAP DOMAIN, ANK REPEAT AND PH DOMAIN-CONTAINING PROTEIN 1"/>
    <property type="match status" value="1"/>
</dbReference>
<dbReference type="Gene3D" id="1.10.220.150">
    <property type="entry name" value="Arf GTPase activating protein"/>
    <property type="match status" value="1"/>
</dbReference>